<evidence type="ECO:0008006" key="9">
    <source>
        <dbReference type="Google" id="ProtNLM"/>
    </source>
</evidence>
<evidence type="ECO:0000313" key="8">
    <source>
        <dbReference type="EMBL" id="VYU26907.1"/>
    </source>
</evidence>
<dbReference type="Pfam" id="PF03601">
    <property type="entry name" value="Cons_hypoth698"/>
    <property type="match status" value="1"/>
</dbReference>
<protein>
    <recommendedName>
        <fullName evidence="9">Sulfate exporter family transporter</fullName>
    </recommendedName>
</protein>
<evidence type="ECO:0000256" key="6">
    <source>
        <dbReference type="ARBA" id="ARBA00023136"/>
    </source>
</evidence>
<organism evidence="8">
    <name type="scientific">Eggerthella lenta</name>
    <name type="common">Eubacterium lentum</name>
    <dbReference type="NCBI Taxonomy" id="84112"/>
    <lineage>
        <taxon>Bacteria</taxon>
        <taxon>Bacillati</taxon>
        <taxon>Actinomycetota</taxon>
        <taxon>Coriobacteriia</taxon>
        <taxon>Eggerthellales</taxon>
        <taxon>Eggerthellaceae</taxon>
        <taxon>Eggerthella</taxon>
    </lineage>
</organism>
<keyword evidence="3" id="KW-1003">Cell membrane</keyword>
<feature type="transmembrane region" description="Helical" evidence="7">
    <location>
        <begin position="162"/>
        <end position="180"/>
    </location>
</feature>
<feature type="transmembrane region" description="Helical" evidence="7">
    <location>
        <begin position="291"/>
        <end position="309"/>
    </location>
</feature>
<sequence length="428" mass="45034">MGIRPSTQTGKHLHWFFYDASIISQIYKHMFVNFQYCSEFDNRDSHTAMVYSDAVAHAYGARTRSIAEGSTVTNALKNIPGLAVCLALALPCWFIGQQFPIIGGPVFAILAGMAIAVFWKQPARGRVQTGIAFTGKKVLQAAVVLLGFGLNLAQIAQVGMMSLPIIGSTIATALIVAFLLHKVLRMPSEISTLIGVGSSICGGSAIAATAPVIKAHDKDVAQAISVIFLFNVLAALIFPSLGNALGMTNEGFGLFAGTAVNDTSSVTAAAAAWDGMHPGSNALDQATIVKLTRTLAIIPITLVLGIWVARRESRDPIALEAQGHSVVKPAGKLGGFSLRRALPVFILLFLAASVITTIAVSAGIDAAVFEPLKTLSKFFIVMAMAAIGLNTDIVHLVKSGGKPILMGLCCWVAIAAVSLGMQHVLGLW</sequence>
<comment type="similarity">
    <text evidence="2">Belongs to the UPF0324 family.</text>
</comment>
<dbReference type="PANTHER" id="PTHR30106:SF1">
    <property type="entry name" value="UPF0324 MEMBRANE PROTEIN FN0533"/>
    <property type="match status" value="1"/>
</dbReference>
<feature type="transmembrane region" description="Helical" evidence="7">
    <location>
        <begin position="79"/>
        <end position="96"/>
    </location>
</feature>
<dbReference type="AlphaFoldDB" id="A0A6N3DME0"/>
<accession>A0A6N3DME0</accession>
<evidence type="ECO:0000256" key="5">
    <source>
        <dbReference type="ARBA" id="ARBA00022989"/>
    </source>
</evidence>
<dbReference type="EMBL" id="CACRTT010000022">
    <property type="protein sequence ID" value="VYU26907.1"/>
    <property type="molecule type" value="Genomic_DNA"/>
</dbReference>
<keyword evidence="6 7" id="KW-0472">Membrane</keyword>
<dbReference type="InterPro" id="IPR018383">
    <property type="entry name" value="UPF0324_pro"/>
</dbReference>
<gene>
    <name evidence="8" type="ORF">ELLFYP107_02699</name>
</gene>
<feature type="transmembrane region" description="Helical" evidence="7">
    <location>
        <begin position="102"/>
        <end position="119"/>
    </location>
</feature>
<reference evidence="8" key="1">
    <citation type="submission" date="2019-11" db="EMBL/GenBank/DDBJ databases">
        <authorList>
            <person name="Feng L."/>
        </authorList>
    </citation>
    <scope>NUCLEOTIDE SEQUENCE</scope>
    <source>
        <strain evidence="8">ElentaLFYP107</strain>
    </source>
</reference>
<feature type="transmembrane region" description="Helical" evidence="7">
    <location>
        <begin position="404"/>
        <end position="425"/>
    </location>
</feature>
<evidence type="ECO:0000256" key="2">
    <source>
        <dbReference type="ARBA" id="ARBA00007977"/>
    </source>
</evidence>
<evidence type="ECO:0000256" key="4">
    <source>
        <dbReference type="ARBA" id="ARBA00022692"/>
    </source>
</evidence>
<feature type="transmembrane region" description="Helical" evidence="7">
    <location>
        <begin position="376"/>
        <end position="397"/>
    </location>
</feature>
<evidence type="ECO:0000256" key="7">
    <source>
        <dbReference type="SAM" id="Phobius"/>
    </source>
</evidence>
<feature type="transmembrane region" description="Helical" evidence="7">
    <location>
        <begin position="251"/>
        <end position="271"/>
    </location>
</feature>
<feature type="transmembrane region" description="Helical" evidence="7">
    <location>
        <begin position="139"/>
        <end position="156"/>
    </location>
</feature>
<dbReference type="PANTHER" id="PTHR30106">
    <property type="entry name" value="INNER MEMBRANE PROTEIN YEIH-RELATED"/>
    <property type="match status" value="1"/>
</dbReference>
<comment type="subcellular location">
    <subcellularLocation>
        <location evidence="1">Cell membrane</location>
        <topology evidence="1">Multi-pass membrane protein</topology>
    </subcellularLocation>
</comment>
<evidence type="ECO:0000256" key="3">
    <source>
        <dbReference type="ARBA" id="ARBA00022475"/>
    </source>
</evidence>
<proteinExistence type="inferred from homology"/>
<dbReference type="GO" id="GO:0005886">
    <property type="term" value="C:plasma membrane"/>
    <property type="evidence" value="ECO:0007669"/>
    <property type="project" value="UniProtKB-SubCell"/>
</dbReference>
<feature type="transmembrane region" description="Helical" evidence="7">
    <location>
        <begin position="342"/>
        <end position="364"/>
    </location>
</feature>
<feature type="transmembrane region" description="Helical" evidence="7">
    <location>
        <begin position="192"/>
        <end position="214"/>
    </location>
</feature>
<evidence type="ECO:0000256" key="1">
    <source>
        <dbReference type="ARBA" id="ARBA00004651"/>
    </source>
</evidence>
<keyword evidence="4 7" id="KW-0812">Transmembrane</keyword>
<keyword evidence="5 7" id="KW-1133">Transmembrane helix</keyword>
<name>A0A6N3DME0_EGGLN</name>
<feature type="transmembrane region" description="Helical" evidence="7">
    <location>
        <begin position="220"/>
        <end position="239"/>
    </location>
</feature>